<dbReference type="EMBL" id="CAMXCT010000028">
    <property type="protein sequence ID" value="CAI3972702.1"/>
    <property type="molecule type" value="Genomic_DNA"/>
</dbReference>
<evidence type="ECO:0000313" key="2">
    <source>
        <dbReference type="EMBL" id="CAL1126077.1"/>
    </source>
</evidence>
<proteinExistence type="predicted"/>
<sequence length="490" mass="53631">MIIFSSLRSSAPCQFEVQGWRVWRVWALTALLFLNQASVAVAAAPQFHQSAALSTISSQVSESSSQILQDLKDFTPASITYPHFGTANDIMRRGGIDAARVWKLAIVAALLGSLTAVCIPGKKQMKLEAKEETVQSYPWKMLPPPADVAAAGPTFADGVGAGWKKILVSRGMRLQHRGMALLADQSGQKTRALIVRDMQAGPKSALAAQLHRHGLQDLAPLTVRKTSELGKLLHGSKRRMMTHVATGPWVLKHALARGDAEGVTPFKDAQSLLAFWESMPKSTRCSYVAQACLQHPFTLNGGPVMVRSFVLALDNGRWFLHTENLILVQLQELHSPDSPVSRLEEIPAVRGSAWSHHAEVWRNLRRSLTTVAQHKSLGRKWLKAQTPVGSHGKAGCLNFQLFVVECAVDQDKQPWLTDMYPMAESPQQGTAAESVWEEIMKDAGNLILNPLVEQLQRVGKQVTALDSGGGYETRKSSATSAFVQLCEPDS</sequence>
<accession>A0A9P1BG57</accession>
<dbReference type="Gene3D" id="3.30.470.20">
    <property type="entry name" value="ATP-grasp fold, B domain"/>
    <property type="match status" value="1"/>
</dbReference>
<comment type="caution">
    <text evidence="1">The sequence shown here is derived from an EMBL/GenBank/DDBJ whole genome shotgun (WGS) entry which is preliminary data.</text>
</comment>
<reference evidence="2" key="2">
    <citation type="submission" date="2024-04" db="EMBL/GenBank/DDBJ databases">
        <authorList>
            <person name="Chen Y."/>
            <person name="Shah S."/>
            <person name="Dougan E. K."/>
            <person name="Thang M."/>
            <person name="Chan C."/>
        </authorList>
    </citation>
    <scope>NUCLEOTIDE SEQUENCE [LARGE SCALE GENOMIC DNA]</scope>
</reference>
<name>A0A9P1BG57_9DINO</name>
<evidence type="ECO:0000313" key="3">
    <source>
        <dbReference type="Proteomes" id="UP001152797"/>
    </source>
</evidence>
<evidence type="ECO:0000313" key="1">
    <source>
        <dbReference type="EMBL" id="CAI3972702.1"/>
    </source>
</evidence>
<gene>
    <name evidence="1" type="ORF">C1SCF055_LOCUS1263</name>
</gene>
<dbReference type="EMBL" id="CAMXCT020000028">
    <property type="protein sequence ID" value="CAL1126077.1"/>
    <property type="molecule type" value="Genomic_DNA"/>
</dbReference>
<dbReference type="Proteomes" id="UP001152797">
    <property type="component" value="Unassembled WGS sequence"/>
</dbReference>
<protein>
    <submittedName>
        <fullName evidence="1">Uncharacterized protein</fullName>
    </submittedName>
</protein>
<keyword evidence="3" id="KW-1185">Reference proteome</keyword>
<dbReference type="EMBL" id="CAMXCT030000028">
    <property type="protein sequence ID" value="CAL4760014.1"/>
    <property type="molecule type" value="Genomic_DNA"/>
</dbReference>
<reference evidence="1" key="1">
    <citation type="submission" date="2022-10" db="EMBL/GenBank/DDBJ databases">
        <authorList>
            <person name="Chen Y."/>
            <person name="Dougan E. K."/>
            <person name="Chan C."/>
            <person name="Rhodes N."/>
            <person name="Thang M."/>
        </authorList>
    </citation>
    <scope>NUCLEOTIDE SEQUENCE</scope>
</reference>
<dbReference type="AlphaFoldDB" id="A0A9P1BG57"/>
<dbReference type="OrthoDB" id="10569301at2759"/>
<organism evidence="1">
    <name type="scientific">Cladocopium goreaui</name>
    <dbReference type="NCBI Taxonomy" id="2562237"/>
    <lineage>
        <taxon>Eukaryota</taxon>
        <taxon>Sar</taxon>
        <taxon>Alveolata</taxon>
        <taxon>Dinophyceae</taxon>
        <taxon>Suessiales</taxon>
        <taxon>Symbiodiniaceae</taxon>
        <taxon>Cladocopium</taxon>
    </lineage>
</organism>